<dbReference type="GO" id="GO:0005524">
    <property type="term" value="F:ATP binding"/>
    <property type="evidence" value="ECO:0007669"/>
    <property type="project" value="InterPro"/>
</dbReference>
<protein>
    <recommendedName>
        <fullName evidence="1">ABC transporter domain-containing protein</fullName>
    </recommendedName>
</protein>
<dbReference type="InterPro" id="IPR027417">
    <property type="entry name" value="P-loop_NTPase"/>
</dbReference>
<proteinExistence type="predicted"/>
<accession>A0A8X7SW76</accession>
<sequence>MSLIERFYEPDSGCILVDNEADRPAALVREDIAWVQQEPVLFYGTIRFNVSLGARPKPRAGGANNDENSWVEDPDWERYVTEEDIIEACKAANIHDTIVGLPNGYDTLVGAKGSQLSGGQRARLAFARALLRKPRLLLLDESTAALDAESEQIFERTVDKIRKDGKTTIIAIAHRIRTIQNADRILFFSKGQISASGKHAELMAVNNDYRAMVLHQQLPV</sequence>
<dbReference type="GO" id="GO:0042626">
    <property type="term" value="F:ATPase-coupled transmembrane transporter activity"/>
    <property type="evidence" value="ECO:0007669"/>
    <property type="project" value="TreeGrafter"/>
</dbReference>
<dbReference type="EMBL" id="LWDE02000555">
    <property type="protein sequence ID" value="KAE8246727.1"/>
    <property type="molecule type" value="Genomic_DNA"/>
</dbReference>
<dbReference type="InterPro" id="IPR039421">
    <property type="entry name" value="Type_1_exporter"/>
</dbReference>
<organism evidence="2 3">
    <name type="scientific">Tilletia controversa</name>
    <name type="common">dwarf bunt fungus</name>
    <dbReference type="NCBI Taxonomy" id="13291"/>
    <lineage>
        <taxon>Eukaryota</taxon>
        <taxon>Fungi</taxon>
        <taxon>Dikarya</taxon>
        <taxon>Basidiomycota</taxon>
        <taxon>Ustilaginomycotina</taxon>
        <taxon>Exobasidiomycetes</taxon>
        <taxon>Tilletiales</taxon>
        <taxon>Tilletiaceae</taxon>
        <taxon>Tilletia</taxon>
    </lineage>
</organism>
<feature type="domain" description="ABC transporter" evidence="1">
    <location>
        <begin position="1"/>
        <end position="215"/>
    </location>
</feature>
<gene>
    <name evidence="2" type="ORF">A4X06_0g4900</name>
</gene>
<dbReference type="InterPro" id="IPR003439">
    <property type="entry name" value="ABC_transporter-like_ATP-bd"/>
</dbReference>
<evidence type="ECO:0000313" key="2">
    <source>
        <dbReference type="EMBL" id="KAE8246727.1"/>
    </source>
</evidence>
<dbReference type="AlphaFoldDB" id="A0A8X7SW76"/>
<reference evidence="2" key="1">
    <citation type="submission" date="2016-04" db="EMBL/GenBank/DDBJ databases">
        <authorList>
            <person name="Nguyen H.D."/>
            <person name="Samba Siva P."/>
            <person name="Cullis J."/>
            <person name="Levesque C.A."/>
            <person name="Hambleton S."/>
        </authorList>
    </citation>
    <scope>NUCLEOTIDE SEQUENCE</scope>
    <source>
        <strain evidence="2">DAOMC 236426</strain>
    </source>
</reference>
<dbReference type="GO" id="GO:0016887">
    <property type="term" value="F:ATP hydrolysis activity"/>
    <property type="evidence" value="ECO:0007669"/>
    <property type="project" value="InterPro"/>
</dbReference>
<dbReference type="SUPFAM" id="SSF52540">
    <property type="entry name" value="P-loop containing nucleoside triphosphate hydrolases"/>
    <property type="match status" value="1"/>
</dbReference>
<dbReference type="InterPro" id="IPR017871">
    <property type="entry name" value="ABC_transporter-like_CS"/>
</dbReference>
<evidence type="ECO:0000313" key="3">
    <source>
        <dbReference type="Proteomes" id="UP000077684"/>
    </source>
</evidence>
<dbReference type="GO" id="GO:0016020">
    <property type="term" value="C:membrane"/>
    <property type="evidence" value="ECO:0007669"/>
    <property type="project" value="TreeGrafter"/>
</dbReference>
<name>A0A8X7SW76_9BASI</name>
<reference evidence="2" key="2">
    <citation type="journal article" date="2019" name="IMA Fungus">
        <title>Genome sequencing and comparison of five Tilletia species to identify candidate genes for the detection of regulated species infecting wheat.</title>
        <authorList>
            <person name="Nguyen H.D.T."/>
            <person name="Sultana T."/>
            <person name="Kesanakurti P."/>
            <person name="Hambleton S."/>
        </authorList>
    </citation>
    <scope>NUCLEOTIDE SEQUENCE</scope>
    <source>
        <strain evidence="2">DAOMC 236426</strain>
    </source>
</reference>
<dbReference type="Gene3D" id="3.40.50.300">
    <property type="entry name" value="P-loop containing nucleotide triphosphate hydrolases"/>
    <property type="match status" value="1"/>
</dbReference>
<dbReference type="PROSITE" id="PS00211">
    <property type="entry name" value="ABC_TRANSPORTER_1"/>
    <property type="match status" value="1"/>
</dbReference>
<dbReference type="Proteomes" id="UP000077684">
    <property type="component" value="Unassembled WGS sequence"/>
</dbReference>
<keyword evidence="3" id="KW-1185">Reference proteome</keyword>
<dbReference type="PANTHER" id="PTHR24221">
    <property type="entry name" value="ATP-BINDING CASSETTE SUB-FAMILY B"/>
    <property type="match status" value="1"/>
</dbReference>
<comment type="caution">
    <text evidence="2">The sequence shown here is derived from an EMBL/GenBank/DDBJ whole genome shotgun (WGS) entry which is preliminary data.</text>
</comment>
<dbReference type="PROSITE" id="PS50893">
    <property type="entry name" value="ABC_TRANSPORTER_2"/>
    <property type="match status" value="1"/>
</dbReference>
<evidence type="ECO:0000259" key="1">
    <source>
        <dbReference type="PROSITE" id="PS50893"/>
    </source>
</evidence>
<dbReference type="PANTHER" id="PTHR24221:SF641">
    <property type="entry name" value="ABC MULTIDRUG TRANSPORTER MDR4"/>
    <property type="match status" value="1"/>
</dbReference>
<dbReference type="Pfam" id="PF00005">
    <property type="entry name" value="ABC_tran"/>
    <property type="match status" value="1"/>
</dbReference>